<reference evidence="2 3" key="1">
    <citation type="journal article" date="2004" name="Nat. Biotechnol.">
        <title>The genome sequence of the anaerobic, sulfate-reducing bacterium Desulfovibrio vulgaris Hildenborough.</title>
        <authorList>
            <person name="Heidelberg J.F."/>
            <person name="Seshadri R."/>
            <person name="Haveman S.A."/>
            <person name="Hemme C.L."/>
            <person name="Paulsen I.T."/>
            <person name="Kolonay J.F."/>
            <person name="Eisen J.A."/>
            <person name="Ward N."/>
            <person name="Methe B."/>
            <person name="Brinkac L.M."/>
            <person name="Daugherty S.C."/>
            <person name="Deboy R.T."/>
            <person name="Dodson R.J."/>
            <person name="Durkin A.S."/>
            <person name="Madupu R."/>
            <person name="Nelson W.C."/>
            <person name="Sullivan S.A."/>
            <person name="Fouts D."/>
            <person name="Haft D.H."/>
            <person name="Selengut J."/>
            <person name="Peterson J.D."/>
            <person name="Davidsen T.M."/>
            <person name="Zafar N."/>
            <person name="Zhou L."/>
            <person name="Radune D."/>
            <person name="Dimitrov G."/>
            <person name="Hance M."/>
            <person name="Tran K."/>
            <person name="Khouri H."/>
            <person name="Gill J."/>
            <person name="Utterback T.R."/>
            <person name="Feldblyum T.V."/>
            <person name="Wall J.D."/>
            <person name="Voordouw G."/>
            <person name="Fraser C.M."/>
        </authorList>
    </citation>
    <scope>NUCLEOTIDE SEQUENCE [LARGE SCALE GENOMIC DNA]</scope>
    <source>
        <strain evidence="3">ATCC 29579 / DSM 644 / NCIMB 8303 / VKM B-1760 / Hildenborough</strain>
    </source>
</reference>
<accession>Q72EK4</accession>
<dbReference type="EMBL" id="AE017285">
    <property type="protein sequence ID" value="AAS95055.1"/>
    <property type="molecule type" value="Genomic_DNA"/>
</dbReference>
<dbReference type="HOGENOM" id="CLU_2286980_0_0_7"/>
<name>Q72EK4_NITV2</name>
<gene>
    <name evidence="2" type="ordered locus">DVU_0574</name>
</gene>
<dbReference type="PaxDb" id="882-DVU_0574"/>
<proteinExistence type="predicted"/>
<evidence type="ECO:0000313" key="2">
    <source>
        <dbReference type="EMBL" id="AAS95055.1"/>
    </source>
</evidence>
<evidence type="ECO:0000313" key="3">
    <source>
        <dbReference type="Proteomes" id="UP000002194"/>
    </source>
</evidence>
<evidence type="ECO:0000256" key="1">
    <source>
        <dbReference type="SAM" id="MobiDB-lite"/>
    </source>
</evidence>
<dbReference type="KEGG" id="dvu:DVU_0574"/>
<dbReference type="EnsemblBacteria" id="AAS95055">
    <property type="protein sequence ID" value="AAS95055"/>
    <property type="gene ID" value="DVU_0574"/>
</dbReference>
<feature type="region of interest" description="Disordered" evidence="1">
    <location>
        <begin position="1"/>
        <end position="27"/>
    </location>
</feature>
<organism evidence="2 3">
    <name type="scientific">Nitratidesulfovibrio vulgaris (strain ATCC 29579 / DSM 644 / CCUG 34227 / NCIMB 8303 / VKM B-1760 / Hildenborough)</name>
    <name type="common">Desulfovibrio vulgaris</name>
    <dbReference type="NCBI Taxonomy" id="882"/>
    <lineage>
        <taxon>Bacteria</taxon>
        <taxon>Pseudomonadati</taxon>
        <taxon>Thermodesulfobacteriota</taxon>
        <taxon>Desulfovibrionia</taxon>
        <taxon>Desulfovibrionales</taxon>
        <taxon>Desulfovibrionaceae</taxon>
        <taxon>Nitratidesulfovibrio</taxon>
    </lineage>
</organism>
<sequence>MHRGRQARHTVQGAATLPTDEKPPFRGAYNRSTAQVRLLPNPPYWVFPPEGIPGRIPGGIMPSGSVIPSGSCMAPGDIPSGDMPCGIMPGGICPTLPLTTR</sequence>
<keyword evidence="3" id="KW-1185">Reference proteome</keyword>
<dbReference type="AlphaFoldDB" id="Q72EK4"/>
<dbReference type="Proteomes" id="UP000002194">
    <property type="component" value="Chromosome"/>
</dbReference>
<protein>
    <submittedName>
        <fullName evidence="2">Conserved domain protein</fullName>
    </submittedName>
</protein>